<evidence type="ECO:0000313" key="1">
    <source>
        <dbReference type="EMBL" id="PVH39409.1"/>
    </source>
</evidence>
<protein>
    <submittedName>
        <fullName evidence="1">Uncharacterized protein</fullName>
    </submittedName>
</protein>
<sequence length="88" mass="9739">MPVSPLSLCAREEGAGWLCVHREYISTAQARNILGLGRDIKHAQRKTRCALGGERERERERERISVAATTLGFLGSGKEAKKILSFSL</sequence>
<reference evidence="1" key="1">
    <citation type="submission" date="2018-04" db="EMBL/GenBank/DDBJ databases">
        <title>WGS assembly of Panicum hallii.</title>
        <authorList>
            <person name="Lovell J."/>
            <person name="Jenkins J."/>
            <person name="Lowry D."/>
            <person name="Mamidi S."/>
            <person name="Sreedasyam A."/>
            <person name="Weng X."/>
            <person name="Barry K."/>
            <person name="Bonette J."/>
            <person name="Campitelli B."/>
            <person name="Daum C."/>
            <person name="Gordon S."/>
            <person name="Gould B."/>
            <person name="Lipzen A."/>
            <person name="Macqueen A."/>
            <person name="Palacio-Mejia J."/>
            <person name="Plott C."/>
            <person name="Shakirov E."/>
            <person name="Shu S."/>
            <person name="Yoshinaga Y."/>
            <person name="Zane M."/>
            <person name="Rokhsar D."/>
            <person name="Grimwood J."/>
            <person name="Schmutz J."/>
            <person name="Juenger T."/>
        </authorList>
    </citation>
    <scope>NUCLEOTIDE SEQUENCE [LARGE SCALE GENOMIC DNA]</scope>
    <source>
        <strain evidence="1">FIL2</strain>
    </source>
</reference>
<organism evidence="1">
    <name type="scientific">Panicum hallii</name>
    <dbReference type="NCBI Taxonomy" id="206008"/>
    <lineage>
        <taxon>Eukaryota</taxon>
        <taxon>Viridiplantae</taxon>
        <taxon>Streptophyta</taxon>
        <taxon>Embryophyta</taxon>
        <taxon>Tracheophyta</taxon>
        <taxon>Spermatophyta</taxon>
        <taxon>Magnoliopsida</taxon>
        <taxon>Liliopsida</taxon>
        <taxon>Poales</taxon>
        <taxon>Poaceae</taxon>
        <taxon>PACMAD clade</taxon>
        <taxon>Panicoideae</taxon>
        <taxon>Panicodae</taxon>
        <taxon>Paniceae</taxon>
        <taxon>Panicinae</taxon>
        <taxon>Panicum</taxon>
        <taxon>Panicum sect. Panicum</taxon>
    </lineage>
</organism>
<dbReference type="AlphaFoldDB" id="A0A2T8IP51"/>
<accession>A0A2T8IP51</accession>
<gene>
    <name evidence="1" type="ORF">PAHAL_5G494800</name>
</gene>
<proteinExistence type="predicted"/>
<name>A0A2T8IP51_9POAL</name>
<dbReference type="Proteomes" id="UP000243499">
    <property type="component" value="Chromosome 5"/>
</dbReference>
<dbReference type="Gramene" id="PVH39409">
    <property type="protein sequence ID" value="PVH39409"/>
    <property type="gene ID" value="PAHAL_5G494800"/>
</dbReference>
<dbReference type="EMBL" id="CM008050">
    <property type="protein sequence ID" value="PVH39409.1"/>
    <property type="molecule type" value="Genomic_DNA"/>
</dbReference>